<feature type="compositionally biased region" description="Basic and acidic residues" evidence="2">
    <location>
        <begin position="90"/>
        <end position="102"/>
    </location>
</feature>
<evidence type="ECO:0008006" key="5">
    <source>
        <dbReference type="Google" id="ProtNLM"/>
    </source>
</evidence>
<reference evidence="3 4" key="1">
    <citation type="submission" date="2018-07" db="EMBL/GenBank/DDBJ databases">
        <title>The complete nuclear genome of the prasinophyte Chloropicon primus (CCMP1205).</title>
        <authorList>
            <person name="Pombert J.-F."/>
            <person name="Otis C."/>
            <person name="Turmel M."/>
            <person name="Lemieux C."/>
        </authorList>
    </citation>
    <scope>NUCLEOTIDE SEQUENCE [LARGE SCALE GENOMIC DNA]</scope>
    <source>
        <strain evidence="3 4">CCMP1205</strain>
    </source>
</reference>
<keyword evidence="1" id="KW-0970">Cilium biogenesis/degradation</keyword>
<evidence type="ECO:0000313" key="3">
    <source>
        <dbReference type="EMBL" id="QDZ21634.1"/>
    </source>
</evidence>
<protein>
    <recommendedName>
        <fullName evidence="5">Intraflagellar transport protein 43</fullName>
    </recommendedName>
</protein>
<sequence>MQAVRHGRRQSVGGGEPPKVQQDLALSSAEDDEVEKKEQRPAQSNSNSFSRDLSSDNELNLGDNGKELDVAEKKRFAGVSRRKSISYDQDEYKKASAEEQRRERNRKKFEETELVDDILEIPELGDDGEGDITTQVAAPPKEFRQHRMQTISQLDRDVQYHLPTTNIDLSMLTMTLSPANKVEEDDVLWTGESLLQDLASSMDVVESVSS</sequence>
<gene>
    <name evidence="3" type="ORF">A3770_06p41520</name>
</gene>
<dbReference type="GO" id="GO:0035721">
    <property type="term" value="P:intraciliary retrograde transport"/>
    <property type="evidence" value="ECO:0007669"/>
    <property type="project" value="TreeGrafter"/>
</dbReference>
<proteinExistence type="predicted"/>
<dbReference type="GO" id="GO:0030991">
    <property type="term" value="C:intraciliary transport particle A"/>
    <property type="evidence" value="ECO:0007669"/>
    <property type="project" value="InterPro"/>
</dbReference>
<evidence type="ECO:0000256" key="2">
    <source>
        <dbReference type="SAM" id="MobiDB-lite"/>
    </source>
</evidence>
<dbReference type="AlphaFoldDB" id="A0A5B8MNQ8"/>
<dbReference type="PANTHER" id="PTHR33724">
    <property type="entry name" value="INTRAFLAGELLAR TRANSPORT PROTEIN 43 HOMOLOG"/>
    <property type="match status" value="1"/>
</dbReference>
<dbReference type="Proteomes" id="UP000316726">
    <property type="component" value="Chromosome 6"/>
</dbReference>
<feature type="compositionally biased region" description="Basic and acidic residues" evidence="2">
    <location>
        <begin position="64"/>
        <end position="75"/>
    </location>
</feature>
<accession>A0A5B8MNQ8</accession>
<evidence type="ECO:0000313" key="4">
    <source>
        <dbReference type="Proteomes" id="UP000316726"/>
    </source>
</evidence>
<dbReference type="PANTHER" id="PTHR33724:SF1">
    <property type="entry name" value="INTRAFLAGELLAR TRANSPORT PROTEIN 43 HOMOLOG"/>
    <property type="match status" value="1"/>
</dbReference>
<dbReference type="OrthoDB" id="206950at2759"/>
<dbReference type="GO" id="GO:0005929">
    <property type="term" value="C:cilium"/>
    <property type="evidence" value="ECO:0007669"/>
    <property type="project" value="TreeGrafter"/>
</dbReference>
<evidence type="ECO:0000256" key="1">
    <source>
        <dbReference type="ARBA" id="ARBA00022794"/>
    </source>
</evidence>
<dbReference type="Pfam" id="PF15305">
    <property type="entry name" value="IFT43"/>
    <property type="match status" value="1"/>
</dbReference>
<name>A0A5B8MNQ8_9CHLO</name>
<dbReference type="InterPro" id="IPR029302">
    <property type="entry name" value="IFT43"/>
</dbReference>
<dbReference type="EMBL" id="CP031039">
    <property type="protein sequence ID" value="QDZ21634.1"/>
    <property type="molecule type" value="Genomic_DNA"/>
</dbReference>
<organism evidence="3 4">
    <name type="scientific">Chloropicon primus</name>
    <dbReference type="NCBI Taxonomy" id="1764295"/>
    <lineage>
        <taxon>Eukaryota</taxon>
        <taxon>Viridiplantae</taxon>
        <taxon>Chlorophyta</taxon>
        <taxon>Chloropicophyceae</taxon>
        <taxon>Chloropicales</taxon>
        <taxon>Chloropicaceae</taxon>
        <taxon>Chloropicon</taxon>
    </lineage>
</organism>
<keyword evidence="4" id="KW-1185">Reference proteome</keyword>
<feature type="region of interest" description="Disordered" evidence="2">
    <location>
        <begin position="1"/>
        <end position="108"/>
    </location>
</feature>